<dbReference type="FunFam" id="2.60.40.10:FF:000333">
    <property type="entry name" value="Down syndrome cell adhesion molecule"/>
    <property type="match status" value="4"/>
</dbReference>
<dbReference type="SMART" id="SM00409">
    <property type="entry name" value="IG"/>
    <property type="match status" value="4"/>
</dbReference>
<evidence type="ECO:0000256" key="3">
    <source>
        <dbReference type="ARBA" id="ARBA00023319"/>
    </source>
</evidence>
<dbReference type="PROSITE" id="PS50835">
    <property type="entry name" value="IG_LIKE"/>
    <property type="match status" value="4"/>
</dbReference>
<reference evidence="6" key="1">
    <citation type="submission" date="2020-08" db="EMBL/GenBank/DDBJ databases">
        <title>Multicomponent nature underlies the extraordinary mechanical properties of spider dragline silk.</title>
        <authorList>
            <person name="Kono N."/>
            <person name="Nakamura H."/>
            <person name="Mori M."/>
            <person name="Yoshida Y."/>
            <person name="Ohtoshi R."/>
            <person name="Malay A.D."/>
            <person name="Moran D.A.P."/>
            <person name="Tomita M."/>
            <person name="Numata K."/>
            <person name="Arakawa K."/>
        </authorList>
    </citation>
    <scope>NUCLEOTIDE SEQUENCE</scope>
</reference>
<dbReference type="InterPro" id="IPR003599">
    <property type="entry name" value="Ig_sub"/>
</dbReference>
<keyword evidence="2" id="KW-1015">Disulfide bond</keyword>
<dbReference type="InterPro" id="IPR007110">
    <property type="entry name" value="Ig-like_dom"/>
</dbReference>
<keyword evidence="1 4" id="KW-0732">Signal</keyword>
<dbReference type="GO" id="GO:0007156">
    <property type="term" value="P:homophilic cell adhesion via plasma membrane adhesion molecules"/>
    <property type="evidence" value="ECO:0007669"/>
    <property type="project" value="TreeGrafter"/>
</dbReference>
<feature type="domain" description="Ig-like" evidence="5">
    <location>
        <begin position="25"/>
        <end position="116"/>
    </location>
</feature>
<dbReference type="InterPro" id="IPR013783">
    <property type="entry name" value="Ig-like_fold"/>
</dbReference>
<evidence type="ECO:0000256" key="4">
    <source>
        <dbReference type="SAM" id="SignalP"/>
    </source>
</evidence>
<dbReference type="PANTHER" id="PTHR45080">
    <property type="entry name" value="CONTACTIN 5"/>
    <property type="match status" value="1"/>
</dbReference>
<dbReference type="Pfam" id="PF07679">
    <property type="entry name" value="I-set"/>
    <property type="match status" value="4"/>
</dbReference>
<dbReference type="Gene3D" id="2.60.40.10">
    <property type="entry name" value="Immunoglobulins"/>
    <property type="match status" value="4"/>
</dbReference>
<dbReference type="Proteomes" id="UP000887013">
    <property type="component" value="Unassembled WGS sequence"/>
</dbReference>
<dbReference type="SUPFAM" id="SSF48726">
    <property type="entry name" value="Immunoglobulin"/>
    <property type="match status" value="4"/>
</dbReference>
<dbReference type="PANTHER" id="PTHR45080:SF8">
    <property type="entry name" value="IG-LIKE DOMAIN-CONTAINING PROTEIN"/>
    <property type="match status" value="1"/>
</dbReference>
<feature type="domain" description="Ig-like" evidence="5">
    <location>
        <begin position="399"/>
        <end position="490"/>
    </location>
</feature>
<feature type="domain" description="Ig-like" evidence="5">
    <location>
        <begin position="123"/>
        <end position="214"/>
    </location>
</feature>
<dbReference type="EMBL" id="BMAW01008395">
    <property type="protein sequence ID" value="GFT08367.1"/>
    <property type="molecule type" value="Genomic_DNA"/>
</dbReference>
<dbReference type="GO" id="GO:0005886">
    <property type="term" value="C:plasma membrane"/>
    <property type="evidence" value="ECO:0007669"/>
    <property type="project" value="TreeGrafter"/>
</dbReference>
<dbReference type="InterPro" id="IPR050958">
    <property type="entry name" value="Cell_Adh-Cytoskel_Orgn"/>
</dbReference>
<accession>A0A8X6ND33</accession>
<dbReference type="InterPro" id="IPR003598">
    <property type="entry name" value="Ig_sub2"/>
</dbReference>
<proteinExistence type="predicted"/>
<dbReference type="OrthoDB" id="6435907at2759"/>
<evidence type="ECO:0000313" key="7">
    <source>
        <dbReference type="Proteomes" id="UP000887013"/>
    </source>
</evidence>
<dbReference type="InterPro" id="IPR013098">
    <property type="entry name" value="Ig_I-set"/>
</dbReference>
<evidence type="ECO:0000259" key="5">
    <source>
        <dbReference type="PROSITE" id="PS50835"/>
    </source>
</evidence>
<feature type="domain" description="Ig-like" evidence="5">
    <location>
        <begin position="251"/>
        <end position="342"/>
    </location>
</feature>
<dbReference type="AlphaFoldDB" id="A0A8X6ND33"/>
<feature type="signal peptide" evidence="4">
    <location>
        <begin position="1"/>
        <end position="21"/>
    </location>
</feature>
<organism evidence="6 7">
    <name type="scientific">Nephila pilipes</name>
    <name type="common">Giant wood spider</name>
    <name type="synonym">Nephila maculata</name>
    <dbReference type="NCBI Taxonomy" id="299642"/>
    <lineage>
        <taxon>Eukaryota</taxon>
        <taxon>Metazoa</taxon>
        <taxon>Ecdysozoa</taxon>
        <taxon>Arthropoda</taxon>
        <taxon>Chelicerata</taxon>
        <taxon>Arachnida</taxon>
        <taxon>Araneae</taxon>
        <taxon>Araneomorphae</taxon>
        <taxon>Entelegynae</taxon>
        <taxon>Araneoidea</taxon>
        <taxon>Nephilidae</taxon>
        <taxon>Nephila</taxon>
    </lineage>
</organism>
<dbReference type="InterPro" id="IPR036179">
    <property type="entry name" value="Ig-like_dom_sf"/>
</dbReference>
<comment type="caution">
    <text evidence="6">The sequence shown here is derived from an EMBL/GenBank/DDBJ whole genome shotgun (WGS) entry which is preliminary data.</text>
</comment>
<evidence type="ECO:0000256" key="2">
    <source>
        <dbReference type="ARBA" id="ARBA00023157"/>
    </source>
</evidence>
<dbReference type="SMART" id="SM00408">
    <property type="entry name" value="IGc2"/>
    <property type="match status" value="4"/>
</dbReference>
<name>A0A8X6ND33_NEPPI</name>
<sequence length="507" mass="56520">MDALIFLRVLVVYSCFIVSQGLKPPKIKPFHFSGELNVGLRTVVMCAVIDGSPPFDFQWLKDSRPLTSSGGRFSVESFNEFTSILTISDLDSESNGNYTCRVSNSAGSDEKSDSLNMRGFRTPTIKPFNFSGVLSEGRRTAVMCVVTDGDVPFTFSWFKDGKPLQSEEGHFSIQLFDEFTSILTIKKLDSDSNGNYTCRVTNSVGSDEKSDILIMRGNAKENPFIKAMAGIYFYIAVVLIHSAAIEGSKPPRIKPFNFSGELSQGLRTAVMCVIIDGDRPFDFIWFKDGAPLVPQEGHFSVESVNKFTSILTIEHLNSDSNGNYSCRVTNSVGSDQKSDVLMMKGEIYLLSLRDIRRNLFPFGESSGICNNFNMAMHLFICFLVAIFMQIHLVEGLKPPKIMPFHFSGELNEGLRVAVMCVIIDGDRPLDFKWFKDGDLLSPEKSHFSVQIFNEFTSILTIEQLSADSNGNYTCRVTNSAGSDEKSDVLTMKGETWNINRLRHKGIV</sequence>
<keyword evidence="7" id="KW-1185">Reference proteome</keyword>
<gene>
    <name evidence="6" type="primary">Ttn</name>
    <name evidence="6" type="ORF">NPIL_550641</name>
</gene>
<evidence type="ECO:0000256" key="1">
    <source>
        <dbReference type="ARBA" id="ARBA00022729"/>
    </source>
</evidence>
<keyword evidence="3" id="KW-0393">Immunoglobulin domain</keyword>
<feature type="chain" id="PRO_5036468021" evidence="4">
    <location>
        <begin position="22"/>
        <end position="507"/>
    </location>
</feature>
<protein>
    <submittedName>
        <fullName evidence="6">Titin</fullName>
    </submittedName>
</protein>
<evidence type="ECO:0000313" key="6">
    <source>
        <dbReference type="EMBL" id="GFT08367.1"/>
    </source>
</evidence>